<gene>
    <name evidence="3" type="ORF">K8344_13920</name>
</gene>
<dbReference type="GO" id="GO:0004252">
    <property type="term" value="F:serine-type endopeptidase activity"/>
    <property type="evidence" value="ECO:0007669"/>
    <property type="project" value="TreeGrafter"/>
</dbReference>
<dbReference type="SUPFAM" id="SSF53474">
    <property type="entry name" value="alpha/beta-Hydrolases"/>
    <property type="match status" value="1"/>
</dbReference>
<evidence type="ECO:0000313" key="3">
    <source>
        <dbReference type="EMBL" id="MCG2432219.1"/>
    </source>
</evidence>
<dbReference type="GO" id="GO:0006508">
    <property type="term" value="P:proteolysis"/>
    <property type="evidence" value="ECO:0007669"/>
    <property type="project" value="InterPro"/>
</dbReference>
<dbReference type="Gene3D" id="3.40.50.1820">
    <property type="entry name" value="alpha/beta hydrolase"/>
    <property type="match status" value="1"/>
</dbReference>
<dbReference type="InterPro" id="IPR001375">
    <property type="entry name" value="Peptidase_S9_cat"/>
</dbReference>
<comment type="caution">
    <text evidence="3">The sequence shown here is derived from an EMBL/GenBank/DDBJ whole genome shotgun (WGS) entry which is preliminary data.</text>
</comment>
<proteinExistence type="predicted"/>
<dbReference type="AlphaFoldDB" id="A0A9X1R742"/>
<dbReference type="EMBL" id="JAIRBB010000050">
    <property type="protein sequence ID" value="MCG2432219.1"/>
    <property type="molecule type" value="Genomic_DNA"/>
</dbReference>
<dbReference type="InterPro" id="IPR029058">
    <property type="entry name" value="AB_hydrolase_fold"/>
</dbReference>
<keyword evidence="4" id="KW-1185">Reference proteome</keyword>
<dbReference type="Pfam" id="PF00326">
    <property type="entry name" value="Peptidase_S9"/>
    <property type="match status" value="1"/>
</dbReference>
<evidence type="ECO:0000259" key="2">
    <source>
        <dbReference type="Pfam" id="PF00326"/>
    </source>
</evidence>
<protein>
    <submittedName>
        <fullName evidence="3">Prolyl oligopeptidase family serine peptidase</fullName>
    </submittedName>
</protein>
<reference evidence="3" key="1">
    <citation type="submission" date="2021-09" db="EMBL/GenBank/DDBJ databases">
        <title>Genome of Aequorivita sp. strain F64183.</title>
        <authorList>
            <person name="Wang Y."/>
        </authorList>
    </citation>
    <scope>NUCLEOTIDE SEQUENCE</scope>
    <source>
        <strain evidence="3">F64183</strain>
    </source>
</reference>
<feature type="domain" description="Peptidase S9 prolyl oligopeptidase catalytic" evidence="2">
    <location>
        <begin position="124"/>
        <end position="299"/>
    </location>
</feature>
<dbReference type="RefSeq" id="WP_237609281.1">
    <property type="nucleotide sequence ID" value="NZ_JAIRBB010000050.1"/>
</dbReference>
<organism evidence="3 4">
    <name type="scientific">Aequorivita xiaoshiensis</name>
    <dbReference type="NCBI Taxonomy" id="2874476"/>
    <lineage>
        <taxon>Bacteria</taxon>
        <taxon>Pseudomonadati</taxon>
        <taxon>Bacteroidota</taxon>
        <taxon>Flavobacteriia</taxon>
        <taxon>Flavobacteriales</taxon>
        <taxon>Flavobacteriaceae</taxon>
        <taxon>Aequorivita</taxon>
    </lineage>
</organism>
<evidence type="ECO:0000256" key="1">
    <source>
        <dbReference type="ARBA" id="ARBA00022801"/>
    </source>
</evidence>
<dbReference type="PANTHER" id="PTHR42776">
    <property type="entry name" value="SERINE PEPTIDASE S9 FAMILY MEMBER"/>
    <property type="match status" value="1"/>
</dbReference>
<evidence type="ECO:0000313" key="4">
    <source>
        <dbReference type="Proteomes" id="UP001139462"/>
    </source>
</evidence>
<dbReference type="PANTHER" id="PTHR42776:SF27">
    <property type="entry name" value="DIPEPTIDYL PEPTIDASE FAMILY MEMBER 6"/>
    <property type="match status" value="1"/>
</dbReference>
<dbReference type="Proteomes" id="UP001139462">
    <property type="component" value="Unassembled WGS sequence"/>
</dbReference>
<accession>A0A9X1R742</accession>
<keyword evidence="1" id="KW-0378">Hydrolase</keyword>
<name>A0A9X1R742_9FLAO</name>
<sequence length="302" mass="34806">MNRFLTSIFFLLFTSLGFAQNGKILSKELVDISQTPIWERISQDNQLHSDFEHLKKLDFYFITYQSDSLKVRGIIVEPKKEGKFPVVIFNRGGNRDFGKLTIGTLIMYTSKLAEQGYVIIGSNYRENDEFGGLEINDVLNLTETVKEIEKADSNSIGMFGWSRGGMMTYLALQKSDKIKTAIIGNGPTDLFGIISDRPKMESNVIAECVPNYYENKESELKKRSAIYWANELNKSSSLLILCGSNDKRVNPEQADKIADKLKEVKYDFELRKFDTDHYFTEKKSELNDLVIDWFNKRLKNYR</sequence>